<gene>
    <name evidence="1" type="ORF">HUE88_06080</name>
</gene>
<keyword evidence="2" id="KW-1185">Reference proteome</keyword>
<dbReference type="KEGG" id="sbal:HUE88_06080"/>
<sequence length="125" mass="14297">MHKTIFFITDFDGLHKFIYNLGQEEIYAFSSYDIAKKNLIIWNSFLDFGFMVEAVVPIDVNINNPVEVADSLMLTGQLTMLSNKEKTFYSIDMNLDDTEHVAELLNVLSSSKSDKVLQNSSNKLY</sequence>
<dbReference type="RefSeq" id="WP_194372112.1">
    <property type="nucleotide sequence ID" value="NZ_CP054492.1"/>
</dbReference>
<proteinExistence type="predicted"/>
<accession>A0A7S7RP67</accession>
<organism evidence="1 2">
    <name type="scientific">Candidatus Sulfurimonas baltica</name>
    <dbReference type="NCBI Taxonomy" id="2740404"/>
    <lineage>
        <taxon>Bacteria</taxon>
        <taxon>Pseudomonadati</taxon>
        <taxon>Campylobacterota</taxon>
        <taxon>Epsilonproteobacteria</taxon>
        <taxon>Campylobacterales</taxon>
        <taxon>Sulfurimonadaceae</taxon>
        <taxon>Sulfurimonas</taxon>
    </lineage>
</organism>
<evidence type="ECO:0000313" key="2">
    <source>
        <dbReference type="Proteomes" id="UP000593994"/>
    </source>
</evidence>
<dbReference type="AlphaFoldDB" id="A0A7S7RP67"/>
<evidence type="ECO:0000313" key="1">
    <source>
        <dbReference type="EMBL" id="QOY53246.1"/>
    </source>
</evidence>
<name>A0A7S7RP67_9BACT</name>
<protein>
    <submittedName>
        <fullName evidence="1">Uncharacterized protein</fullName>
    </submittedName>
</protein>
<dbReference type="EMBL" id="CP054492">
    <property type="protein sequence ID" value="QOY53246.1"/>
    <property type="molecule type" value="Genomic_DNA"/>
</dbReference>
<reference evidence="1 2" key="1">
    <citation type="submission" date="2020-05" db="EMBL/GenBank/DDBJ databases">
        <title>Sulfurimonas marisnigri, sp. nov., and Sulfurimonas baltica, sp. nov., manganese oxide reducing chemolithoautotrophs of the class Epsilonproteobacteria isolated from the pelagic redoxclines of the Black and Baltic Seas and emended description of the genus Sulfurimonas.</title>
        <authorList>
            <person name="Henkel J.V."/>
            <person name="Laudan C."/>
            <person name="Werner J."/>
            <person name="Neu T."/>
            <person name="Plewe S."/>
            <person name="Sproer C."/>
            <person name="Bunk B."/>
            <person name="Schulz-Vogt H.N."/>
        </authorList>
    </citation>
    <scope>NUCLEOTIDE SEQUENCE [LARGE SCALE GENOMIC DNA]</scope>
    <source>
        <strain evidence="1 2">GD2</strain>
    </source>
</reference>
<dbReference type="Proteomes" id="UP000593994">
    <property type="component" value="Chromosome"/>
</dbReference>